<dbReference type="KEGG" id="ccau:EG346_20825"/>
<accession>A0A3G6M4F8</accession>
<accession>A0A376E0W1</accession>
<evidence type="ECO:0000313" key="4">
    <source>
        <dbReference type="Proteomes" id="UP000273270"/>
    </source>
</evidence>
<dbReference type="AlphaFoldDB" id="A0A376E0W1"/>
<gene>
    <name evidence="1" type="ORF">EG346_20825</name>
    <name evidence="2" type="ORF">NCTC13533_02829</name>
</gene>
<dbReference type="Proteomes" id="UP000273270">
    <property type="component" value="Chromosome"/>
</dbReference>
<reference evidence="2 3" key="1">
    <citation type="submission" date="2018-06" db="EMBL/GenBank/DDBJ databases">
        <authorList>
            <consortium name="Pathogen Informatics"/>
            <person name="Doyle S."/>
        </authorList>
    </citation>
    <scope>NUCLEOTIDE SEQUENCE [LARGE SCALE GENOMIC DNA]</scope>
    <source>
        <strain evidence="2 3">NCTC13533</strain>
    </source>
</reference>
<name>A0A376E0W1_CHRCU</name>
<reference evidence="1" key="3">
    <citation type="submission" date="2018-11" db="EMBL/GenBank/DDBJ databases">
        <title>Proposal to divide the Flavobacteriaceae and reorganize its genera based on Amino Acid Identity values calculated from whole genome sequences.</title>
        <authorList>
            <person name="Nicholson A.C."/>
            <person name="Gulvik C.A."/>
            <person name="Whitney A.M."/>
            <person name="Humrighouse B.W."/>
            <person name="Bell M."/>
            <person name="Holmes B."/>
            <person name="Steigerwalt A."/>
            <person name="Villarma A."/>
            <person name="Sheth M."/>
            <person name="Batra D."/>
            <person name="Pryor J."/>
            <person name="Bernardet J.-F."/>
            <person name="Hugo C."/>
            <person name="Kampfer P."/>
            <person name="Newman J."/>
            <person name="Mcquiston J.R."/>
        </authorList>
    </citation>
    <scope>NUCLEOTIDE SEQUENCE [LARGE SCALE GENOMIC DNA]</scope>
    <source>
        <strain evidence="1">G0188</strain>
    </source>
</reference>
<reference evidence="4" key="2">
    <citation type="submission" date="2018-11" db="EMBL/GenBank/DDBJ databases">
        <title>Proposal to divide the Flavobacteriaceae and reorganize its genera based on Amino Acid Identity values calculated from whole genome sequences.</title>
        <authorList>
            <person name="Nicholson A.C."/>
            <person name="Gulvik C.A."/>
            <person name="Whitney A.M."/>
            <person name="Humrighouse B.W."/>
            <person name="Bell M."/>
            <person name="Holmes B."/>
            <person name="Steigerwalt A.G."/>
            <person name="Villarma A."/>
            <person name="Sheth M."/>
            <person name="Batra D."/>
            <person name="Pryor J."/>
            <person name="Bernardet J.-F."/>
            <person name="Hugo C."/>
            <person name="Kampfer P."/>
            <person name="Newman J."/>
            <person name="McQuiston J.R."/>
        </authorList>
    </citation>
    <scope>NUCLEOTIDE SEQUENCE [LARGE SCALE GENOMIC DNA]</scope>
    <source>
        <strain evidence="4">G0188</strain>
    </source>
</reference>
<dbReference type="Proteomes" id="UP000255224">
    <property type="component" value="Unassembled WGS sequence"/>
</dbReference>
<evidence type="ECO:0000313" key="2">
    <source>
        <dbReference type="EMBL" id="STC99776.1"/>
    </source>
</evidence>
<evidence type="ECO:0000313" key="1">
    <source>
        <dbReference type="EMBL" id="AZA50474.1"/>
    </source>
</evidence>
<protein>
    <submittedName>
        <fullName evidence="2">Uncharacterized protein</fullName>
    </submittedName>
</protein>
<evidence type="ECO:0000313" key="3">
    <source>
        <dbReference type="Proteomes" id="UP000255224"/>
    </source>
</evidence>
<keyword evidence="4" id="KW-1185">Reference proteome</keyword>
<dbReference type="EMBL" id="UFVQ01000003">
    <property type="protein sequence ID" value="STC99776.1"/>
    <property type="molecule type" value="Genomic_DNA"/>
</dbReference>
<dbReference type="EMBL" id="CP033920">
    <property type="protein sequence ID" value="AZA50474.1"/>
    <property type="molecule type" value="Genomic_DNA"/>
</dbReference>
<sequence>MLQPYFLPKKDGAVMNGDSKAGKMEMHLKDGYVAQLDYNELKKAEPVCMLCLPESFGYPTIPLKKNK</sequence>
<organism evidence="2 3">
    <name type="scientific">Chryseobacterium carnipullorum</name>
    <dbReference type="NCBI Taxonomy" id="1124835"/>
    <lineage>
        <taxon>Bacteria</taxon>
        <taxon>Pseudomonadati</taxon>
        <taxon>Bacteroidota</taxon>
        <taxon>Flavobacteriia</taxon>
        <taxon>Flavobacteriales</taxon>
        <taxon>Weeksellaceae</taxon>
        <taxon>Chryseobacterium group</taxon>
        <taxon>Chryseobacterium</taxon>
    </lineage>
</organism>
<dbReference type="RefSeq" id="WP_123881206.1">
    <property type="nucleotide sequence ID" value="NZ_CP033920.1"/>
</dbReference>
<proteinExistence type="predicted"/>